<accession>A0A7X4Y7V8</accession>
<comment type="caution">
    <text evidence="1">The sequence shown here is derived from an EMBL/GenBank/DDBJ whole genome shotgun (WGS) entry which is preliminary data.</text>
</comment>
<keyword evidence="2" id="KW-1185">Reference proteome</keyword>
<reference evidence="1 2" key="1">
    <citation type="submission" date="2020-01" db="EMBL/GenBank/DDBJ databases">
        <title>The draft genome sequence of Corallococcus exiguus DSM 14696.</title>
        <authorList>
            <person name="Zhang X."/>
            <person name="Zhu H."/>
        </authorList>
    </citation>
    <scope>NUCLEOTIDE SEQUENCE [LARGE SCALE GENOMIC DNA]</scope>
    <source>
        <strain evidence="1 2">DSM 14696</strain>
    </source>
</reference>
<protein>
    <submittedName>
        <fullName evidence="1">Uncharacterized protein</fullName>
    </submittedName>
</protein>
<sequence length="497" mass="52686">MSWNLMTGLLLMAAPPDFSQPMGGSGGKAPASVATLVSDGQQLVLDVDVVDTTPSAATDDVHSDHVEVWFGLEAPDALMPSRVVTTSPAGKLFTVRGKDDPKALAAILEGKAPGTLDGSGMVNEGCDEDNRAARESLGTSPKRTRVLTGLAHLGFFPDGRAPVLYDLERYPGLSPALGEGDVRYEARKTATGYHVRAVLQPGALLFVPKDGVRTLRVRVDAIDAGAAGTKEALRSTHPAPKWGDAETLRTVKLAKPLTVQLVEGVPELGQPASVGPGAKQAFDELPPYFLRTGKTWTGVRVLRASPESYQSRICAVTLDAVTEYRPQASVFGAPAAFVGEGTSRVPVKAAGAPTTLYLTRAPGDLRAVVSNDVVEMFRFKDGTPGLVEKSEEPMMGRYTSGACGGATTVTLRLVRMEKQGPKSAVLLSWSDCDSGITDAKEQVVAERPEDGTDDAPKITWATQGQKLRVTFGPRLTLEATWKQDGSNVKVDKVAARP</sequence>
<dbReference type="EMBL" id="JAAAPK010000003">
    <property type="protein sequence ID" value="NBC40538.1"/>
    <property type="molecule type" value="Genomic_DNA"/>
</dbReference>
<evidence type="ECO:0000313" key="1">
    <source>
        <dbReference type="EMBL" id="NBC40538.1"/>
    </source>
</evidence>
<name>A0A7X4Y7V8_9BACT</name>
<dbReference type="AlphaFoldDB" id="A0A7X4Y7V8"/>
<dbReference type="Proteomes" id="UP000537825">
    <property type="component" value="Unassembled WGS sequence"/>
</dbReference>
<dbReference type="RefSeq" id="WP_139919724.1">
    <property type="nucleotide sequence ID" value="NZ_CBCSLE010000150.1"/>
</dbReference>
<proteinExistence type="predicted"/>
<gene>
    <name evidence="1" type="ORF">GTZ93_11950</name>
</gene>
<evidence type="ECO:0000313" key="2">
    <source>
        <dbReference type="Proteomes" id="UP000537825"/>
    </source>
</evidence>
<organism evidence="1 2">
    <name type="scientific">Corallococcus exiguus</name>
    <dbReference type="NCBI Taxonomy" id="83462"/>
    <lineage>
        <taxon>Bacteria</taxon>
        <taxon>Pseudomonadati</taxon>
        <taxon>Myxococcota</taxon>
        <taxon>Myxococcia</taxon>
        <taxon>Myxococcales</taxon>
        <taxon>Cystobacterineae</taxon>
        <taxon>Myxococcaceae</taxon>
        <taxon>Corallococcus</taxon>
    </lineage>
</organism>